<evidence type="ECO:0000313" key="2">
    <source>
        <dbReference type="Proteomes" id="UP000199161"/>
    </source>
</evidence>
<keyword evidence="2" id="KW-1185">Reference proteome</keyword>
<proteinExistence type="predicted"/>
<dbReference type="EMBL" id="FOKW01000003">
    <property type="protein sequence ID" value="SFC00231.1"/>
    <property type="molecule type" value="Genomic_DNA"/>
</dbReference>
<accession>A0A1I1FLS7</accession>
<evidence type="ECO:0000313" key="1">
    <source>
        <dbReference type="EMBL" id="SFC00231.1"/>
    </source>
</evidence>
<dbReference type="OrthoDB" id="257177at2157"/>
<dbReference type="RefSeq" id="WP_089787126.1">
    <property type="nucleotide sequence ID" value="NZ_FOKW01000003.1"/>
</dbReference>
<dbReference type="Proteomes" id="UP000199161">
    <property type="component" value="Unassembled WGS sequence"/>
</dbReference>
<gene>
    <name evidence="1" type="ORF">SAMN05444422_103442</name>
</gene>
<sequence>MTDGSEKRRAAARCDRCGTIGLVRIWENGRIEPVSGRGICDCGDPALRILEGEEVDDLEDDT</sequence>
<reference evidence="2" key="1">
    <citation type="submission" date="2016-10" db="EMBL/GenBank/DDBJ databases">
        <authorList>
            <person name="Varghese N."/>
            <person name="Submissions S."/>
        </authorList>
    </citation>
    <scope>NUCLEOTIDE SEQUENCE [LARGE SCALE GENOMIC DNA]</scope>
    <source>
        <strain evidence="2">DSM 13078</strain>
    </source>
</reference>
<protein>
    <submittedName>
        <fullName evidence="1">Uncharacterized protein</fullName>
    </submittedName>
</protein>
<name>A0A1I1FLS7_NATHA</name>
<organism evidence="1 2">
    <name type="scientific">Natronobacterium haloterrestre</name>
    <name type="common">Halobiforma haloterrestris</name>
    <dbReference type="NCBI Taxonomy" id="148448"/>
    <lineage>
        <taxon>Archaea</taxon>
        <taxon>Methanobacteriati</taxon>
        <taxon>Methanobacteriota</taxon>
        <taxon>Stenosarchaea group</taxon>
        <taxon>Halobacteria</taxon>
        <taxon>Halobacteriales</taxon>
        <taxon>Natrialbaceae</taxon>
        <taxon>Natronobacterium</taxon>
    </lineage>
</organism>
<dbReference type="AlphaFoldDB" id="A0A1I1FLS7"/>